<dbReference type="Pfam" id="PF00805">
    <property type="entry name" value="Pentapeptide"/>
    <property type="match status" value="2"/>
</dbReference>
<keyword evidence="3" id="KW-1185">Reference proteome</keyword>
<evidence type="ECO:0000313" key="3">
    <source>
        <dbReference type="Proteomes" id="UP000004508"/>
    </source>
</evidence>
<dbReference type="Gene3D" id="2.160.20.80">
    <property type="entry name" value="E3 ubiquitin-protein ligase SopA"/>
    <property type="match status" value="1"/>
</dbReference>
<comment type="caution">
    <text evidence="2">The sequence shown here is derived from an EMBL/GenBank/DDBJ whole genome shotgun (WGS) entry which is preliminary data.</text>
</comment>
<sequence length="275" mass="29859">MIAKFHLSWQVIKRPLVVAVIVGIVLVLIVVDCMLYGTGLVGKTLWDWLQLAIIPFMLAGGGYVFSQVQKNNDQKIAQDNQQETALQAYIDKMSELLLHEQLGESSPPDKVVAIAQARTATVLRILDPARRASLIQFLSGANILLVCVKDSLEGIDLQGANLARLDLTGISMKKANLQHANLRETRLVDTTLDGANLRRAYLTDADLSKARLVGADLQGARLLSTNLGEAKFLGANLKNANLSYAALHKASISQEQLQSAMHLQGAKMPDGSTHS</sequence>
<name>D6TLF0_KTERA</name>
<dbReference type="eggNOG" id="COG1357">
    <property type="taxonomic scope" value="Bacteria"/>
</dbReference>
<keyword evidence="1" id="KW-1133">Transmembrane helix</keyword>
<gene>
    <name evidence="2" type="ORF">Krac_7903</name>
</gene>
<proteinExistence type="predicted"/>
<protein>
    <submittedName>
        <fullName evidence="2">Pentapeptide repeat protein</fullName>
    </submittedName>
</protein>
<keyword evidence="1" id="KW-0812">Transmembrane</keyword>
<organism evidence="2 3">
    <name type="scientific">Ktedonobacter racemifer DSM 44963</name>
    <dbReference type="NCBI Taxonomy" id="485913"/>
    <lineage>
        <taxon>Bacteria</taxon>
        <taxon>Bacillati</taxon>
        <taxon>Chloroflexota</taxon>
        <taxon>Ktedonobacteria</taxon>
        <taxon>Ktedonobacterales</taxon>
        <taxon>Ktedonobacteraceae</taxon>
        <taxon>Ktedonobacter</taxon>
    </lineage>
</organism>
<dbReference type="InterPro" id="IPR001646">
    <property type="entry name" value="5peptide_repeat"/>
</dbReference>
<evidence type="ECO:0000256" key="1">
    <source>
        <dbReference type="SAM" id="Phobius"/>
    </source>
</evidence>
<dbReference type="PANTHER" id="PTHR14136:SF17">
    <property type="entry name" value="BTB_POZ DOMAIN-CONTAINING PROTEIN KCTD9"/>
    <property type="match status" value="1"/>
</dbReference>
<dbReference type="InParanoid" id="D6TLF0"/>
<dbReference type="RefSeq" id="WP_007911058.1">
    <property type="nucleotide sequence ID" value="NZ_ADVG01000002.1"/>
</dbReference>
<dbReference type="Proteomes" id="UP000004508">
    <property type="component" value="Unassembled WGS sequence"/>
</dbReference>
<dbReference type="AlphaFoldDB" id="D6TLF0"/>
<dbReference type="EMBL" id="ADVG01000002">
    <property type="protein sequence ID" value="EFH86600.1"/>
    <property type="molecule type" value="Genomic_DNA"/>
</dbReference>
<feature type="transmembrane region" description="Helical" evidence="1">
    <location>
        <begin position="16"/>
        <end position="39"/>
    </location>
</feature>
<dbReference type="PANTHER" id="PTHR14136">
    <property type="entry name" value="BTB_POZ DOMAIN-CONTAINING PROTEIN KCTD9"/>
    <property type="match status" value="1"/>
</dbReference>
<keyword evidence="1" id="KW-0472">Membrane</keyword>
<dbReference type="STRING" id="485913.Krac_7903"/>
<dbReference type="SUPFAM" id="SSF141571">
    <property type="entry name" value="Pentapeptide repeat-like"/>
    <property type="match status" value="1"/>
</dbReference>
<reference evidence="2 3" key="1">
    <citation type="journal article" date="2011" name="Stand. Genomic Sci.">
        <title>Non-contiguous finished genome sequence and contextual data of the filamentous soil bacterium Ktedonobacter racemifer type strain (SOSP1-21).</title>
        <authorList>
            <person name="Chang Y.J."/>
            <person name="Land M."/>
            <person name="Hauser L."/>
            <person name="Chertkov O."/>
            <person name="Del Rio T.G."/>
            <person name="Nolan M."/>
            <person name="Copeland A."/>
            <person name="Tice H."/>
            <person name="Cheng J.F."/>
            <person name="Lucas S."/>
            <person name="Han C."/>
            <person name="Goodwin L."/>
            <person name="Pitluck S."/>
            <person name="Ivanova N."/>
            <person name="Ovchinikova G."/>
            <person name="Pati A."/>
            <person name="Chen A."/>
            <person name="Palaniappan K."/>
            <person name="Mavromatis K."/>
            <person name="Liolios K."/>
            <person name="Brettin T."/>
            <person name="Fiebig A."/>
            <person name="Rohde M."/>
            <person name="Abt B."/>
            <person name="Goker M."/>
            <person name="Detter J.C."/>
            <person name="Woyke T."/>
            <person name="Bristow J."/>
            <person name="Eisen J.A."/>
            <person name="Markowitz V."/>
            <person name="Hugenholtz P."/>
            <person name="Kyrpides N.C."/>
            <person name="Klenk H.P."/>
            <person name="Lapidus A."/>
        </authorList>
    </citation>
    <scope>NUCLEOTIDE SEQUENCE [LARGE SCALE GENOMIC DNA]</scope>
    <source>
        <strain evidence="3">DSM 44963</strain>
    </source>
</reference>
<evidence type="ECO:0000313" key="2">
    <source>
        <dbReference type="EMBL" id="EFH86600.1"/>
    </source>
</evidence>
<accession>D6TLF0</accession>
<feature type="transmembrane region" description="Helical" evidence="1">
    <location>
        <begin position="45"/>
        <end position="65"/>
    </location>
</feature>
<dbReference type="OrthoDB" id="159489at2"/>
<dbReference type="InterPro" id="IPR051082">
    <property type="entry name" value="Pentapeptide-BTB/POZ_domain"/>
</dbReference>